<dbReference type="RefSeq" id="WP_285879980.1">
    <property type="nucleotide sequence ID" value="NZ_JARFYN010000016.1"/>
</dbReference>
<dbReference type="InterPro" id="IPR036390">
    <property type="entry name" value="WH_DNA-bd_sf"/>
</dbReference>
<dbReference type="SUPFAM" id="SSF46785">
    <property type="entry name" value="Winged helix' DNA-binding domain"/>
    <property type="match status" value="1"/>
</dbReference>
<name>A0ABT7KDZ5_9HYPH</name>
<accession>A0ABT7KDZ5</accession>
<gene>
    <name evidence="1" type="ORF">PY650_14390</name>
</gene>
<protein>
    <recommendedName>
        <fullName evidence="3">MarR family transcriptional regulator</fullName>
    </recommendedName>
</protein>
<evidence type="ECO:0000313" key="2">
    <source>
        <dbReference type="Proteomes" id="UP001172630"/>
    </source>
</evidence>
<evidence type="ECO:0008006" key="3">
    <source>
        <dbReference type="Google" id="ProtNLM"/>
    </source>
</evidence>
<keyword evidence="2" id="KW-1185">Reference proteome</keyword>
<organism evidence="1 2">
    <name type="scientific">Rhizobium calliandrae</name>
    <dbReference type="NCBI Taxonomy" id="1312182"/>
    <lineage>
        <taxon>Bacteria</taxon>
        <taxon>Pseudomonadati</taxon>
        <taxon>Pseudomonadota</taxon>
        <taxon>Alphaproteobacteria</taxon>
        <taxon>Hyphomicrobiales</taxon>
        <taxon>Rhizobiaceae</taxon>
        <taxon>Rhizobium/Agrobacterium group</taxon>
        <taxon>Rhizobium</taxon>
    </lineage>
</organism>
<dbReference type="EMBL" id="JARFYN010000016">
    <property type="protein sequence ID" value="MDL2406827.1"/>
    <property type="molecule type" value="Genomic_DNA"/>
</dbReference>
<comment type="caution">
    <text evidence="1">The sequence shown here is derived from an EMBL/GenBank/DDBJ whole genome shotgun (WGS) entry which is preliminary data.</text>
</comment>
<dbReference type="InterPro" id="IPR036388">
    <property type="entry name" value="WH-like_DNA-bd_sf"/>
</dbReference>
<evidence type="ECO:0000313" key="1">
    <source>
        <dbReference type="EMBL" id="MDL2406827.1"/>
    </source>
</evidence>
<proteinExistence type="predicted"/>
<dbReference type="Gene3D" id="1.10.10.10">
    <property type="entry name" value="Winged helix-like DNA-binding domain superfamily/Winged helix DNA-binding domain"/>
    <property type="match status" value="1"/>
</dbReference>
<sequence>MSVIDHHPDLAVAEFGQIMVMERTTLLRTLKPLLVEDLIFKTKRKGQRSHTFNLTAAGTARLKQAAPLWRAAQEAFTIEVGLTRSAELLARNLEVVKISST</sequence>
<dbReference type="Proteomes" id="UP001172630">
    <property type="component" value="Unassembled WGS sequence"/>
</dbReference>
<reference evidence="1" key="1">
    <citation type="submission" date="2023-06" db="EMBL/GenBank/DDBJ databases">
        <title>Phylogenetic Diversity of Rhizobium strains.</title>
        <authorList>
            <person name="Moura F.T."/>
            <person name="Helene L.C.F."/>
            <person name="Hungria M."/>
        </authorList>
    </citation>
    <scope>NUCLEOTIDE SEQUENCE</scope>
    <source>
        <strain evidence="1">CCGE524</strain>
    </source>
</reference>